<dbReference type="GO" id="GO:0016758">
    <property type="term" value="F:hexosyltransferase activity"/>
    <property type="evidence" value="ECO:0007669"/>
    <property type="project" value="TreeGrafter"/>
</dbReference>
<dbReference type="InterPro" id="IPR050194">
    <property type="entry name" value="Glycosyltransferase_grp1"/>
</dbReference>
<gene>
    <name evidence="3" type="ORF">LCGC14_0215020</name>
</gene>
<organism evidence="3">
    <name type="scientific">marine sediment metagenome</name>
    <dbReference type="NCBI Taxonomy" id="412755"/>
    <lineage>
        <taxon>unclassified sequences</taxon>
        <taxon>metagenomes</taxon>
        <taxon>ecological metagenomes</taxon>
    </lineage>
</organism>
<comment type="caution">
    <text evidence="3">The sequence shown here is derived from an EMBL/GenBank/DDBJ whole genome shotgun (WGS) entry which is preliminary data.</text>
</comment>
<protein>
    <recommendedName>
        <fullName evidence="4">Glycosyltransferase subfamily 4-like N-terminal domain-containing protein</fullName>
    </recommendedName>
</protein>
<proteinExistence type="predicted"/>
<evidence type="ECO:0000259" key="2">
    <source>
        <dbReference type="Pfam" id="PF13439"/>
    </source>
</evidence>
<dbReference type="Gene3D" id="3.40.50.2000">
    <property type="entry name" value="Glycogen Phosphorylase B"/>
    <property type="match status" value="2"/>
</dbReference>
<dbReference type="AlphaFoldDB" id="A0A0F9UWJ1"/>
<dbReference type="EMBL" id="LAZR01000100">
    <property type="protein sequence ID" value="KKN91827.1"/>
    <property type="molecule type" value="Genomic_DNA"/>
</dbReference>
<evidence type="ECO:0008006" key="4">
    <source>
        <dbReference type="Google" id="ProtNLM"/>
    </source>
</evidence>
<dbReference type="CDD" id="cd03801">
    <property type="entry name" value="GT4_PimA-like"/>
    <property type="match status" value="1"/>
</dbReference>
<feature type="domain" description="Glycosyltransferase subfamily 4-like N-terminal" evidence="2">
    <location>
        <begin position="14"/>
        <end position="193"/>
    </location>
</feature>
<dbReference type="InterPro" id="IPR001296">
    <property type="entry name" value="Glyco_trans_1"/>
</dbReference>
<reference evidence="3" key="1">
    <citation type="journal article" date="2015" name="Nature">
        <title>Complex archaea that bridge the gap between prokaryotes and eukaryotes.</title>
        <authorList>
            <person name="Spang A."/>
            <person name="Saw J.H."/>
            <person name="Jorgensen S.L."/>
            <person name="Zaremba-Niedzwiedzka K."/>
            <person name="Martijn J."/>
            <person name="Lind A.E."/>
            <person name="van Eijk R."/>
            <person name="Schleper C."/>
            <person name="Guy L."/>
            <person name="Ettema T.J."/>
        </authorList>
    </citation>
    <scope>NUCLEOTIDE SEQUENCE</scope>
</reference>
<dbReference type="Pfam" id="PF00534">
    <property type="entry name" value="Glycos_transf_1"/>
    <property type="match status" value="1"/>
</dbReference>
<evidence type="ECO:0000259" key="1">
    <source>
        <dbReference type="Pfam" id="PF00534"/>
    </source>
</evidence>
<evidence type="ECO:0000313" key="3">
    <source>
        <dbReference type="EMBL" id="KKN91827.1"/>
    </source>
</evidence>
<dbReference type="SUPFAM" id="SSF53756">
    <property type="entry name" value="UDP-Glycosyltransferase/glycogen phosphorylase"/>
    <property type="match status" value="1"/>
</dbReference>
<sequence length="393" mass="44733">MKILFLYDFPLWGSGSGTYVRHLIKELEKLNHKIGIIAPEERRFLADKIKQYRATPPQVPVFVDHPELKGAKRYSELSEREMTEIYKSYLDTTLEAVSNFRPDLIHVHHLSLTSWVARYISALKKVKYIITSHGSCLYGLLSDKRYLPLSEDAVRQAKAITVVSGDSRSKFLKIFGRSYKKNLHVIPGGVDISLFPLKLDTSAMDKKYKIKDKKVVLFTGRLISHKGARYLVNAAKDIKGEIFLLGEGPEKQYLLDLTAKKQLKNVHLIGYLSGQDLINFYYRADVFVAPSVWDEPLGLTILEAMAAKTPVVATRKGGIPLLVKQGVNGFFVRPHNSKQIAGACNKLLENDELRKKMGEAAKKIVEEKFAWKKIAFKFHRLYRKIGSNNKRIK</sequence>
<name>A0A0F9UWJ1_9ZZZZ</name>
<dbReference type="PANTHER" id="PTHR45947:SF3">
    <property type="entry name" value="SULFOQUINOVOSYL TRANSFERASE SQD2"/>
    <property type="match status" value="1"/>
</dbReference>
<dbReference type="InterPro" id="IPR028098">
    <property type="entry name" value="Glyco_trans_4-like_N"/>
</dbReference>
<dbReference type="Pfam" id="PF13439">
    <property type="entry name" value="Glyco_transf_4"/>
    <property type="match status" value="1"/>
</dbReference>
<dbReference type="PANTHER" id="PTHR45947">
    <property type="entry name" value="SULFOQUINOVOSYL TRANSFERASE SQD2"/>
    <property type="match status" value="1"/>
</dbReference>
<accession>A0A0F9UWJ1</accession>
<feature type="domain" description="Glycosyl transferase family 1" evidence="1">
    <location>
        <begin position="204"/>
        <end position="363"/>
    </location>
</feature>